<feature type="domain" description="Integrase catalytic" evidence="2">
    <location>
        <begin position="1"/>
        <end position="160"/>
    </location>
</feature>
<dbReference type="CDD" id="cd09272">
    <property type="entry name" value="RNase_HI_RT_Ty1"/>
    <property type="match status" value="1"/>
</dbReference>
<protein>
    <recommendedName>
        <fullName evidence="2">Integrase catalytic domain-containing protein</fullName>
    </recommendedName>
</protein>
<evidence type="ECO:0000256" key="1">
    <source>
        <dbReference type="SAM" id="MobiDB-lite"/>
    </source>
</evidence>
<dbReference type="InterPro" id="IPR001584">
    <property type="entry name" value="Integrase_cat-core"/>
</dbReference>
<comment type="caution">
    <text evidence="3">The sequence shown here is derived from an EMBL/GenBank/DDBJ whole genome shotgun (WGS) entry which is preliminary data.</text>
</comment>
<dbReference type="PROSITE" id="PS50994">
    <property type="entry name" value="INTEGRASE"/>
    <property type="match status" value="1"/>
</dbReference>
<dbReference type="Pfam" id="PF07727">
    <property type="entry name" value="RVT_2"/>
    <property type="match status" value="1"/>
</dbReference>
<accession>A0AAW1X1G1</accession>
<evidence type="ECO:0000259" key="2">
    <source>
        <dbReference type="PROSITE" id="PS50994"/>
    </source>
</evidence>
<feature type="compositionally biased region" description="Basic and acidic residues" evidence="1">
    <location>
        <begin position="243"/>
        <end position="252"/>
    </location>
</feature>
<dbReference type="Gene3D" id="3.30.420.10">
    <property type="entry name" value="Ribonuclease H-like superfamily/Ribonuclease H"/>
    <property type="match status" value="1"/>
</dbReference>
<dbReference type="GO" id="GO:0003676">
    <property type="term" value="F:nucleic acid binding"/>
    <property type="evidence" value="ECO:0007669"/>
    <property type="project" value="InterPro"/>
</dbReference>
<reference evidence="3 4" key="1">
    <citation type="journal article" date="2023" name="G3 (Bethesda)">
        <title>A chromosome-length genome assembly and annotation of blackberry (Rubus argutus, cv. 'Hillquist').</title>
        <authorList>
            <person name="Bruna T."/>
            <person name="Aryal R."/>
            <person name="Dudchenko O."/>
            <person name="Sargent D.J."/>
            <person name="Mead D."/>
            <person name="Buti M."/>
            <person name="Cavallini A."/>
            <person name="Hytonen T."/>
            <person name="Andres J."/>
            <person name="Pham M."/>
            <person name="Weisz D."/>
            <person name="Mascagni F."/>
            <person name="Usai G."/>
            <person name="Natali L."/>
            <person name="Bassil N."/>
            <person name="Fernandez G.E."/>
            <person name="Lomsadze A."/>
            <person name="Armour M."/>
            <person name="Olukolu B."/>
            <person name="Poorten T."/>
            <person name="Britton C."/>
            <person name="Davik J."/>
            <person name="Ashrafi H."/>
            <person name="Aiden E.L."/>
            <person name="Borodovsky M."/>
            <person name="Worthington M."/>
        </authorList>
    </citation>
    <scope>NUCLEOTIDE SEQUENCE [LARGE SCALE GENOMIC DNA]</scope>
    <source>
        <strain evidence="3">PI 553951</strain>
    </source>
</reference>
<dbReference type="AlphaFoldDB" id="A0AAW1X1G1"/>
<dbReference type="EMBL" id="JBEDUW010000005">
    <property type="protein sequence ID" value="KAK9930160.1"/>
    <property type="molecule type" value="Genomic_DNA"/>
</dbReference>
<feature type="region of interest" description="Disordered" evidence="1">
    <location>
        <begin position="234"/>
        <end position="264"/>
    </location>
</feature>
<dbReference type="InterPro" id="IPR057670">
    <property type="entry name" value="SH3_retrovirus"/>
</dbReference>
<dbReference type="GO" id="GO:0015074">
    <property type="term" value="P:DNA integration"/>
    <property type="evidence" value="ECO:0007669"/>
    <property type="project" value="InterPro"/>
</dbReference>
<dbReference type="SUPFAM" id="SSF53098">
    <property type="entry name" value="Ribonuclease H-like"/>
    <property type="match status" value="1"/>
</dbReference>
<evidence type="ECO:0000313" key="4">
    <source>
        <dbReference type="Proteomes" id="UP001457282"/>
    </source>
</evidence>
<name>A0AAW1X1G1_RUBAR</name>
<dbReference type="Pfam" id="PF00665">
    <property type="entry name" value="rve"/>
    <property type="match status" value="1"/>
</dbReference>
<evidence type="ECO:0000313" key="3">
    <source>
        <dbReference type="EMBL" id="KAK9930160.1"/>
    </source>
</evidence>
<dbReference type="PANTHER" id="PTHR11439:SF486">
    <property type="entry name" value="RLK (RECEPTOR-LIKE KINASE) PROTEIN, PUTATIVE-RELATED"/>
    <property type="match status" value="1"/>
</dbReference>
<dbReference type="InterPro" id="IPR013103">
    <property type="entry name" value="RVT_2"/>
</dbReference>
<dbReference type="SUPFAM" id="SSF56672">
    <property type="entry name" value="DNA/RNA polymerases"/>
    <property type="match status" value="1"/>
</dbReference>
<organism evidence="3 4">
    <name type="scientific">Rubus argutus</name>
    <name type="common">Southern blackberry</name>
    <dbReference type="NCBI Taxonomy" id="59490"/>
    <lineage>
        <taxon>Eukaryota</taxon>
        <taxon>Viridiplantae</taxon>
        <taxon>Streptophyta</taxon>
        <taxon>Embryophyta</taxon>
        <taxon>Tracheophyta</taxon>
        <taxon>Spermatophyta</taxon>
        <taxon>Magnoliopsida</taxon>
        <taxon>eudicotyledons</taxon>
        <taxon>Gunneridae</taxon>
        <taxon>Pentapetalae</taxon>
        <taxon>rosids</taxon>
        <taxon>fabids</taxon>
        <taxon>Rosales</taxon>
        <taxon>Rosaceae</taxon>
        <taxon>Rosoideae</taxon>
        <taxon>Rosoideae incertae sedis</taxon>
        <taxon>Rubus</taxon>
    </lineage>
</organism>
<gene>
    <name evidence="3" type="ORF">M0R45_027212</name>
</gene>
<proteinExistence type="predicted"/>
<keyword evidence="4" id="KW-1185">Reference proteome</keyword>
<dbReference type="Pfam" id="PF25597">
    <property type="entry name" value="SH3_retrovirus"/>
    <property type="match status" value="1"/>
</dbReference>
<dbReference type="InterPro" id="IPR012337">
    <property type="entry name" value="RNaseH-like_sf"/>
</dbReference>
<sequence length="838" mass="95427">MDLVGPSQTESIGGKKYILVVVDDFSRFTWVNFLREKSDTFESCKGLFKKVMNEKHSSNLSIVRVRTDNGTEFKNTLFTDFFLEVGISHEFSAPITPQQNGIVERKNRVLLDMGRVMLHSSSLGQKFWAEAISTACYTANRAFLRPGTSKTPYELWKGKKPNVSYFRIFGSPCYIYKDREHLAKFDSRSDKGIFLGYSLNSRAYRVYNKRTMSVMESYNVSIDDSLMKTGNITEEENALSKGKMTEEGKGKEDDEVNDPNLDSQPIVRTGFKQVQKDHSSQDIIGDMDDGIQTRRRAASEVSSDSALTCFLNDNKKDVSIITHFGFVSLVEPKNVKEALLDDDWINAMQDELNQFTRNDVWYLVSRPNKCNVIGTKWIFRNKSDEFGNITRNKARLVAQGYTQVEGIDFDETFAPVARLESVRLLLAIACHLHFKLFQMDVKSAFLNGVLQEEVYVEQPMGFQDPINPSHVYRLKKALYGLKQAPRAWYERLSTFLVSKGYVRGSIDKTLFVKKNQKHVMIAQVYVDDIVFGSTSESYVKEFTSIMESEFEMSMCGELNYFLGLQVRQLTDGMFLSQTKYAENLVKKFGLDSPKLVTNPMSTTTKLCEDLEGKPIDQKLYRSMIGSLLYLTASRPDISYSVGVCARFQANPKESHLEAVKRIIRYVSCTSTCGIFFTFDTNVEIAGYSDADWGGNLKDRRSTSGGCFFVGNNMVAWHSKKQNCISLSTAEAEYVAAGSCCTQMLWMKQMLRDYGFTQGKLSIFCDNTSAINISKNPVQHSRTKHIDLRYHFIRDLVEKDILELSFVPTEHQLADLFTKPLDTERFETLRNAIGVCIKR</sequence>
<dbReference type="PANTHER" id="PTHR11439">
    <property type="entry name" value="GAG-POL-RELATED RETROTRANSPOSON"/>
    <property type="match status" value="1"/>
</dbReference>
<dbReference type="InterPro" id="IPR043502">
    <property type="entry name" value="DNA/RNA_pol_sf"/>
</dbReference>
<dbReference type="Proteomes" id="UP001457282">
    <property type="component" value="Unassembled WGS sequence"/>
</dbReference>
<dbReference type="InterPro" id="IPR036397">
    <property type="entry name" value="RNaseH_sf"/>
</dbReference>